<dbReference type="EMBL" id="JABANO010027766">
    <property type="protein sequence ID" value="KAF4716309.1"/>
    <property type="molecule type" value="Genomic_DNA"/>
</dbReference>
<dbReference type="Pfam" id="PF13578">
    <property type="entry name" value="Methyltransf_24"/>
    <property type="match status" value="1"/>
</dbReference>
<feature type="compositionally biased region" description="Polar residues" evidence="2">
    <location>
        <begin position="661"/>
        <end position="673"/>
    </location>
</feature>
<feature type="region of interest" description="Disordered" evidence="2">
    <location>
        <begin position="80"/>
        <end position="102"/>
    </location>
</feature>
<feature type="region of interest" description="Disordered" evidence="2">
    <location>
        <begin position="389"/>
        <end position="408"/>
    </location>
</feature>
<evidence type="ECO:0000256" key="2">
    <source>
        <dbReference type="SAM" id="MobiDB-lite"/>
    </source>
</evidence>
<keyword evidence="1" id="KW-0175">Coiled coil</keyword>
<dbReference type="AlphaFoldDB" id="A0A7J6R606"/>
<name>A0A7J6R606_PEROL</name>
<feature type="non-terminal residue" evidence="3">
    <location>
        <position position="1"/>
    </location>
</feature>
<reference evidence="3 4" key="1">
    <citation type="submission" date="2020-04" db="EMBL/GenBank/DDBJ databases">
        <title>Perkinsus olseni comparative genomics.</title>
        <authorList>
            <person name="Bogema D.R."/>
        </authorList>
    </citation>
    <scope>NUCLEOTIDE SEQUENCE [LARGE SCALE GENOMIC DNA]</scope>
    <source>
        <strain evidence="3 4">ATCC PRA-207</strain>
    </source>
</reference>
<accession>A0A7J6R606</accession>
<gene>
    <name evidence="3" type="ORF">FOZ63_023615</name>
</gene>
<organism evidence="3 4">
    <name type="scientific">Perkinsus olseni</name>
    <name type="common">Perkinsus atlanticus</name>
    <dbReference type="NCBI Taxonomy" id="32597"/>
    <lineage>
        <taxon>Eukaryota</taxon>
        <taxon>Sar</taxon>
        <taxon>Alveolata</taxon>
        <taxon>Perkinsozoa</taxon>
        <taxon>Perkinsea</taxon>
        <taxon>Perkinsida</taxon>
        <taxon>Perkinsidae</taxon>
        <taxon>Perkinsus</taxon>
    </lineage>
</organism>
<dbReference type="Gene3D" id="3.40.50.150">
    <property type="entry name" value="Vaccinia Virus protein VP39"/>
    <property type="match status" value="1"/>
</dbReference>
<evidence type="ECO:0000313" key="3">
    <source>
        <dbReference type="EMBL" id="KAF4716309.1"/>
    </source>
</evidence>
<feature type="region of interest" description="Disordered" evidence="2">
    <location>
        <begin position="145"/>
        <end position="214"/>
    </location>
</feature>
<feature type="non-terminal residue" evidence="3">
    <location>
        <position position="831"/>
    </location>
</feature>
<feature type="coiled-coil region" evidence="1">
    <location>
        <begin position="744"/>
        <end position="778"/>
    </location>
</feature>
<feature type="compositionally biased region" description="Pro residues" evidence="2">
    <location>
        <begin position="152"/>
        <end position="163"/>
    </location>
</feature>
<keyword evidence="4" id="KW-1185">Reference proteome</keyword>
<dbReference type="Proteomes" id="UP000553632">
    <property type="component" value="Unassembled WGS sequence"/>
</dbReference>
<sequence>LWEARQSTKAALARLLALVRLIHDHCLGGSTRGLREKVSLLAAKRPYVSVLLLLILALQFYNPVRHYPECRCLCGESRVSPSVPSPPSAAVPPASSSDSRARDALNDLAAVRRAAEEQHARLKEAGRLPAETEISQRAQKLLEDYRRSVDSSPPPPPPPPPPVYSETPVSANTYRPRNAVPPLQPIPYDADSLKAQPRTPSPSQATGPYEQLGDGPIKFTADFGAVLQQAQGQGIGVILGVGRGEFALQLLKTWPASAGIYLCDPYIHIWQGYKDPDNHSDRDHQLIFEDLRNRLVPYEGKYVLIRDFSYSFGDTYRSEPNQPPPTFIYIDANHAYAAVKQDLEQWWPMLATGGLIAGSTFIDDDQRSIGVATAVREFATTVQRPISMDLSSSSSSSFPPGPASVHNRGVADRAPFHAQAVRESAEEAVPRWEAPRLAHRYARLRSSVSSSVRSAGLDPTDHEAPRSSVESLPSSVGCAPRYARHRRPPPLTINRRTDHSDDDAYGSNAISSLEASSGLGGRLLSSRSSFVMGDDSVRNLLSIFLRFNAREELIRREIEFGDTVVVEAPLDEPPAYIVSEDGTAASLQNNADAAVKHRPLLPYLACSNDKEAPSDSRGLSATLLRNDELTESRMDFLTEEMRSLRAQVELVQNRLYEDASSASILEPSGSSDETPPPDTADAGTQCSPLVGEASTFTDAPVTTASSVMTDSRPAMVSTEVQTEATVSIAPLEEEEELQRRAEQREAVAVEVASLECERDTLEEEIGKLTAEVSKQRKLIKTQSTAQSITEALRHNGEVRAYHTANMRLRKQVLQLRNEIDSQRQVVCEAAS</sequence>
<dbReference type="PANTHER" id="PTHR37909">
    <property type="entry name" value="S-ADENOSYL-L-METHIONINE-DEPENDENT METHYLTRANSFERASES SUPERFAMILY PROTEIN"/>
    <property type="match status" value="1"/>
</dbReference>
<protein>
    <submittedName>
        <fullName evidence="3">Uncharacterized protein</fullName>
    </submittedName>
</protein>
<evidence type="ECO:0000313" key="4">
    <source>
        <dbReference type="Proteomes" id="UP000553632"/>
    </source>
</evidence>
<proteinExistence type="predicted"/>
<feature type="region of interest" description="Disordered" evidence="2">
    <location>
        <begin position="451"/>
        <end position="508"/>
    </location>
</feature>
<evidence type="ECO:0000256" key="1">
    <source>
        <dbReference type="SAM" id="Coils"/>
    </source>
</evidence>
<dbReference type="InterPro" id="IPR029063">
    <property type="entry name" value="SAM-dependent_MTases_sf"/>
</dbReference>
<dbReference type="PANTHER" id="PTHR37909:SF1">
    <property type="entry name" value="S-ADENOSYL-L-METHIONINE-DEPENDENT METHYLTRANSFERASES SUPERFAMILY PROTEIN"/>
    <property type="match status" value="1"/>
</dbReference>
<comment type="caution">
    <text evidence="3">The sequence shown here is derived from an EMBL/GenBank/DDBJ whole genome shotgun (WGS) entry which is preliminary data.</text>
</comment>
<feature type="region of interest" description="Disordered" evidence="2">
    <location>
        <begin position="661"/>
        <end position="698"/>
    </location>
</feature>